<evidence type="ECO:0000313" key="2">
    <source>
        <dbReference type="EMBL" id="GHA21142.1"/>
    </source>
</evidence>
<keyword evidence="1" id="KW-1133">Transmembrane helix</keyword>
<evidence type="ECO:0000256" key="1">
    <source>
        <dbReference type="SAM" id="Phobius"/>
    </source>
</evidence>
<protein>
    <recommendedName>
        <fullName evidence="4">Major facilitator superfamily (MFS) profile domain-containing protein</fullName>
    </recommendedName>
</protein>
<accession>A0ABQ3CJM0</accession>
<keyword evidence="3" id="KW-1185">Reference proteome</keyword>
<keyword evidence="1" id="KW-0472">Membrane</keyword>
<keyword evidence="1" id="KW-0812">Transmembrane</keyword>
<organism evidence="2 3">
    <name type="scientific">Streptomyces canarius</name>
    <dbReference type="NCBI Taxonomy" id="285453"/>
    <lineage>
        <taxon>Bacteria</taxon>
        <taxon>Bacillati</taxon>
        <taxon>Actinomycetota</taxon>
        <taxon>Actinomycetes</taxon>
        <taxon>Kitasatosporales</taxon>
        <taxon>Streptomycetaceae</taxon>
        <taxon>Streptomyces</taxon>
    </lineage>
</organism>
<dbReference type="EMBL" id="BMVN01000007">
    <property type="protein sequence ID" value="GHA21142.1"/>
    <property type="molecule type" value="Genomic_DNA"/>
</dbReference>
<sequence>MIIELVLPRGMRHPVEEAPSQAGGTGPGYWRRFGEGFTFLRGESLLLAVIVMCTITNLLDAAITSVLVPVRARQSGNGTTAIGLTGRVMGAAAVGG</sequence>
<gene>
    <name evidence="2" type="ORF">GCM10010345_27840</name>
</gene>
<proteinExistence type="predicted"/>
<evidence type="ECO:0000313" key="3">
    <source>
        <dbReference type="Proteomes" id="UP000653644"/>
    </source>
</evidence>
<name>A0ABQ3CJM0_9ACTN</name>
<dbReference type="Proteomes" id="UP000653644">
    <property type="component" value="Unassembled WGS sequence"/>
</dbReference>
<feature type="transmembrane region" description="Helical" evidence="1">
    <location>
        <begin position="45"/>
        <end position="68"/>
    </location>
</feature>
<evidence type="ECO:0008006" key="4">
    <source>
        <dbReference type="Google" id="ProtNLM"/>
    </source>
</evidence>
<comment type="caution">
    <text evidence="2">The sequence shown here is derived from an EMBL/GenBank/DDBJ whole genome shotgun (WGS) entry which is preliminary data.</text>
</comment>
<reference evidence="3" key="1">
    <citation type="journal article" date="2019" name="Int. J. Syst. Evol. Microbiol.">
        <title>The Global Catalogue of Microorganisms (GCM) 10K type strain sequencing project: providing services to taxonomists for standard genome sequencing and annotation.</title>
        <authorList>
            <consortium name="The Broad Institute Genomics Platform"/>
            <consortium name="The Broad Institute Genome Sequencing Center for Infectious Disease"/>
            <person name="Wu L."/>
            <person name="Ma J."/>
        </authorList>
    </citation>
    <scope>NUCLEOTIDE SEQUENCE [LARGE SCALE GENOMIC DNA]</scope>
    <source>
        <strain evidence="3">JCM 4733</strain>
    </source>
</reference>